<protein>
    <submittedName>
        <fullName evidence="1">Uncharacterized protein</fullName>
    </submittedName>
</protein>
<reference evidence="1" key="1">
    <citation type="submission" date="2020-11" db="EMBL/GenBank/DDBJ databases">
        <authorList>
            <person name="Tran Van P."/>
        </authorList>
    </citation>
    <scope>NUCLEOTIDE SEQUENCE</scope>
</reference>
<gene>
    <name evidence="1" type="ORF">TBIB3V08_LOCUS5212</name>
</gene>
<organism evidence="1">
    <name type="scientific">Timema bartmani</name>
    <dbReference type="NCBI Taxonomy" id="61472"/>
    <lineage>
        <taxon>Eukaryota</taxon>
        <taxon>Metazoa</taxon>
        <taxon>Ecdysozoa</taxon>
        <taxon>Arthropoda</taxon>
        <taxon>Hexapoda</taxon>
        <taxon>Insecta</taxon>
        <taxon>Pterygota</taxon>
        <taxon>Neoptera</taxon>
        <taxon>Polyneoptera</taxon>
        <taxon>Phasmatodea</taxon>
        <taxon>Timematodea</taxon>
        <taxon>Timematoidea</taxon>
        <taxon>Timematidae</taxon>
        <taxon>Timema</taxon>
    </lineage>
</organism>
<name>A0A7R9I265_9NEOP</name>
<proteinExistence type="predicted"/>
<accession>A0A7R9I265</accession>
<evidence type="ECO:0000313" key="1">
    <source>
        <dbReference type="EMBL" id="CAD7442788.1"/>
    </source>
</evidence>
<sequence length="70" mass="7989">MQETVCWSGVTNQRPSSWMTQEDGVITTPFTIEMDLRYRIVKLQNSSPCWTDGTNCSISSGDDILEQWTL</sequence>
<dbReference type="AlphaFoldDB" id="A0A7R9I265"/>
<dbReference type="EMBL" id="OD565857">
    <property type="protein sequence ID" value="CAD7442788.1"/>
    <property type="molecule type" value="Genomic_DNA"/>
</dbReference>